<dbReference type="Gene3D" id="2.60.40.3710">
    <property type="match status" value="1"/>
</dbReference>
<name>A0A8J2UDZ7_9BACT</name>
<evidence type="ECO:0000256" key="2">
    <source>
        <dbReference type="ARBA" id="ARBA00022729"/>
    </source>
</evidence>
<proteinExistence type="inferred from homology"/>
<dbReference type="InterPro" id="IPR013783">
    <property type="entry name" value="Ig-like_fold"/>
</dbReference>
<dbReference type="Pfam" id="PF11974">
    <property type="entry name" value="bMG3"/>
    <property type="match status" value="1"/>
</dbReference>
<dbReference type="InterPro" id="IPR011625">
    <property type="entry name" value="A2M_N_BRD"/>
</dbReference>
<accession>A0A8J2UDZ7</accession>
<dbReference type="Pfam" id="PF17973">
    <property type="entry name" value="bMG10"/>
    <property type="match status" value="1"/>
</dbReference>
<comment type="similarity">
    <text evidence="1">Belongs to the protease inhibitor I39 (alpha-2-macroglobulin) family. Bacterial alpha-2-macroglobulin subfamily.</text>
</comment>
<dbReference type="InterPro" id="IPR051802">
    <property type="entry name" value="YfhM-like"/>
</dbReference>
<dbReference type="Proteomes" id="UP000607559">
    <property type="component" value="Unassembled WGS sequence"/>
</dbReference>
<reference evidence="6" key="2">
    <citation type="submission" date="2020-09" db="EMBL/GenBank/DDBJ databases">
        <authorList>
            <person name="Sun Q."/>
            <person name="Zhou Y."/>
        </authorList>
    </citation>
    <scope>NUCLEOTIDE SEQUENCE</scope>
    <source>
        <strain evidence="6">CGMCC 1.15448</strain>
    </source>
</reference>
<dbReference type="InterPro" id="IPR001599">
    <property type="entry name" value="Macroglobln_a2"/>
</dbReference>
<evidence type="ECO:0000313" key="7">
    <source>
        <dbReference type="Proteomes" id="UP000607559"/>
    </source>
</evidence>
<organism evidence="6 7">
    <name type="scientific">Puia dinghuensis</name>
    <dbReference type="NCBI Taxonomy" id="1792502"/>
    <lineage>
        <taxon>Bacteria</taxon>
        <taxon>Pseudomonadati</taxon>
        <taxon>Bacteroidota</taxon>
        <taxon>Chitinophagia</taxon>
        <taxon>Chitinophagales</taxon>
        <taxon>Chitinophagaceae</taxon>
        <taxon>Puia</taxon>
    </lineage>
</organism>
<dbReference type="PROSITE" id="PS51257">
    <property type="entry name" value="PROKAR_LIPOPROTEIN"/>
    <property type="match status" value="1"/>
</dbReference>
<feature type="domain" description="Alpha-2-macroglobulin" evidence="5">
    <location>
        <begin position="1148"/>
        <end position="1236"/>
    </location>
</feature>
<dbReference type="PANTHER" id="PTHR40094">
    <property type="entry name" value="ALPHA-2-MACROGLOBULIN HOMOLOG"/>
    <property type="match status" value="1"/>
</dbReference>
<dbReference type="SUPFAM" id="SSF48239">
    <property type="entry name" value="Terpenoid cyclases/Protein prenyltransferases"/>
    <property type="match status" value="1"/>
</dbReference>
<evidence type="ECO:0000259" key="5">
    <source>
        <dbReference type="SMART" id="SM01360"/>
    </source>
</evidence>
<dbReference type="RefSeq" id="WP_188933021.1">
    <property type="nucleotide sequence ID" value="NZ_BMJC01000003.1"/>
</dbReference>
<dbReference type="Gene3D" id="1.50.10.20">
    <property type="match status" value="1"/>
</dbReference>
<dbReference type="Pfam" id="PF17962">
    <property type="entry name" value="bMG6"/>
    <property type="match status" value="1"/>
</dbReference>
<protein>
    <submittedName>
        <fullName evidence="6">Membrane protein</fullName>
    </submittedName>
</protein>
<dbReference type="Pfam" id="PF07678">
    <property type="entry name" value="TED_complement"/>
    <property type="match status" value="1"/>
</dbReference>
<evidence type="ECO:0000256" key="3">
    <source>
        <dbReference type="SAM" id="MobiDB-lite"/>
    </source>
</evidence>
<dbReference type="GO" id="GO:0005615">
    <property type="term" value="C:extracellular space"/>
    <property type="evidence" value="ECO:0007669"/>
    <property type="project" value="InterPro"/>
</dbReference>
<evidence type="ECO:0000259" key="4">
    <source>
        <dbReference type="SMART" id="SM01359"/>
    </source>
</evidence>
<dbReference type="EMBL" id="BMJC01000003">
    <property type="protein sequence ID" value="GGB04624.1"/>
    <property type="molecule type" value="Genomic_DNA"/>
</dbReference>
<dbReference type="InterPro" id="IPR002890">
    <property type="entry name" value="MG2"/>
</dbReference>
<feature type="region of interest" description="Disordered" evidence="3">
    <location>
        <begin position="389"/>
        <end position="413"/>
    </location>
</feature>
<feature type="domain" description="Alpha-2-macroglobulin bait region" evidence="4">
    <location>
        <begin position="946"/>
        <end position="1084"/>
    </location>
</feature>
<dbReference type="PANTHER" id="PTHR40094:SF1">
    <property type="entry name" value="UBIQUITIN DOMAIN-CONTAINING PROTEIN"/>
    <property type="match status" value="1"/>
</dbReference>
<dbReference type="Pfam" id="PF07703">
    <property type="entry name" value="A2M_BRD"/>
    <property type="match status" value="1"/>
</dbReference>
<sequence>MRNRLGLTALLTTALPILFIISACNRSTVSLEYTNAKDEIPTLGNLTFRFDQALVKDSLLDQWDSTQYVSFEPKIPGRFRWEHPDELVFSPSQPLAPATTFKATLKSDILQYSKYGRIKNGDDLVFHTPDLKLDNTSATWVLPDESSTIAVPQMELQFNYPVNPNSLKDKLTIQMDGQPLNYTLQTLSTSDRIALRLTNLKMQDKTLDLKIAVDKGLLPEGGTNGLKDKIETSSSIPSPYVLTIGEVTTDHDGSTGSIHIQTSQQITEGTLASAISISPAVKFAAFASDDGFVIRSDNFDQTKSYTLTLAKGLRGRIGGVLHEEYSTNITFGELEPSISFANNKGVYLSGKGAQNIEVKIINVPRVQIIVSKVYENNLLAAQSYNYNPQEPSTGSGYHPVSDEEGGEGGGDYSGGSDDFTFGDVIYHQEVDTRTLPKSGNSGGRLLNLSIADKLPEFKGIYHVMIRSLKNYWVRDKRFVSLSDIGLIAKEGREKILVFTNSIKTAAALPGVNILAYGNNNQLLGMGTTSAEGVAEITYTRKEYAGFKPAMIVAKTADDFNYLPFNTTRVNTSRFEVGGRRSNPSGLDAFVYPERDIYRPGEKVHFAVILRDHQWRSPGELPLQLKFLLPNGKEMKTFRKTLNSQGATDGEVEIPESAITGSYSLEVYTSNDVLLATQPFRIEEFVPDRIKVTAKLDKPLLEAGDVSQLSIHAVNFFGPPAANRNYECEIQVKQVDFKPKDYRNFDFSLSAQNSTSFDKTVREGKTDEQGNAVEKYTVPEFFKNIGLLQATFYATVFDETGRPVSRSSSVNIYTQRVFFGVADDGYYFYPLNQAVEFPIIALDRNEKVLNGATARVQVIKHEYRTVLTKSENYFRYESQKEDKQVASGIVTVSGESTRYSFVPRSPGDYEIRVSIPGSNTYVSRDFYSFGAWGGDNNSFDVNNEGHVDIQLDKSGYYTGESVKALFKTPFSGRMLVTLETDKIVSYKYVDVDKRTASLELPLTVDDVPNVYITATLIKPHELSDIPLTVAHGYQSVKVEAKDRHIPVEIVAQEKVRSHTHQKVTVKAAPGSLVTLAAVDNGVLQVTDFNTPDPYAHFYAKRALEVTGYDLYPLLFPEVKPVLSSTGGDGEGDMKKRVNPMPAKRIKIVSYWSGIAQADGSGEADFEFDIPQFSGQVRLMAVACKDDRFGSKESAITVADPVVLSTALPRFMSPGDTVTMPVTITNTTGSNANATAKLKLSGALRAIGDEQQTISIGAGSEGRAVFQLLAPPAIGVGKVTVDVNSMGEHFTDETEIGIRPSAPLQKTTGAGSIAGGSTQSVAFTTGDYIPSTVDYRLVVSRSPAAELGKYLSLLVEYPYGCTEQTVSVAFPQLYFGDLADLVQKSSVNGYQRTSANSNILEAIRKIKMRQLYNGAVTLWDNEDTESWWTTVYAAHFLLEAQKAGFDIDKSLISTMLGYINSRMKNHESVVYYYNRDQSRRIVPKEMVYGLYVLALAGEPNVSVMNYYKAHESQLSLDCRYLLSAAYALAGDKKSFREFLPTQFAGEESVAQTGGSFYSDIRDESLALDVLVEADPENPQIPVMARHVIEKLKTRYWLSTQELAFSFLGLGKMAHQSAGSTIAGDVRVDGRVVASMTGNPIKLTSRELRGSGGGLPHVDIATRGNGKLYYYWEAEGISASGAYKEEDNYLKVRKHFYDRYGRPIAGNTFKQNDLVIVQVTLERTFSTDVDNIVITDMLPAGFEIENPRTKELPGMDWIKSDDSPTALDVRDDRINLFVNLHSMRQVYYYAVRAVSPGVYHMGPVSADAMYNGEYHSYNGAATVRVMP</sequence>
<reference evidence="6" key="1">
    <citation type="journal article" date="2014" name="Int. J. Syst. Evol. Microbiol.">
        <title>Complete genome sequence of Corynebacterium casei LMG S-19264T (=DSM 44701T), isolated from a smear-ripened cheese.</title>
        <authorList>
            <consortium name="US DOE Joint Genome Institute (JGI-PGF)"/>
            <person name="Walter F."/>
            <person name="Albersmeier A."/>
            <person name="Kalinowski J."/>
            <person name="Ruckert C."/>
        </authorList>
    </citation>
    <scope>NUCLEOTIDE SEQUENCE</scope>
    <source>
        <strain evidence="6">CGMCC 1.15448</strain>
    </source>
</reference>
<gene>
    <name evidence="6" type="ORF">GCM10011511_29890</name>
</gene>
<keyword evidence="7" id="KW-1185">Reference proteome</keyword>
<dbReference type="InterPro" id="IPR041203">
    <property type="entry name" value="Bact_A2M_MG5"/>
</dbReference>
<dbReference type="InterPro" id="IPR008930">
    <property type="entry name" value="Terpenoid_cyclase/PrenylTrfase"/>
</dbReference>
<dbReference type="Gene3D" id="2.60.40.10">
    <property type="entry name" value="Immunoglobulins"/>
    <property type="match status" value="1"/>
</dbReference>
<dbReference type="SMART" id="SM01359">
    <property type="entry name" value="A2M_N_2"/>
    <property type="match status" value="1"/>
</dbReference>
<dbReference type="Pfam" id="PF00207">
    <property type="entry name" value="A2M"/>
    <property type="match status" value="1"/>
</dbReference>
<evidence type="ECO:0000256" key="1">
    <source>
        <dbReference type="ARBA" id="ARBA00010556"/>
    </source>
</evidence>
<dbReference type="InterPro" id="IPR047565">
    <property type="entry name" value="Alpha-macroglob_thiol-ester_cl"/>
</dbReference>
<dbReference type="Pfam" id="PF17972">
    <property type="entry name" value="bMG5"/>
    <property type="match status" value="1"/>
</dbReference>
<dbReference type="InterPro" id="IPR021868">
    <property type="entry name" value="Alpha_2_Macroglob_MG3"/>
</dbReference>
<dbReference type="CDD" id="cd02891">
    <property type="entry name" value="A2M_like"/>
    <property type="match status" value="1"/>
</dbReference>
<dbReference type="InterPro" id="IPR041246">
    <property type="entry name" value="Bact_MG10"/>
</dbReference>
<keyword evidence="2" id="KW-0732">Signal</keyword>
<comment type="caution">
    <text evidence="6">The sequence shown here is derived from an EMBL/GenBank/DDBJ whole genome shotgun (WGS) entry which is preliminary data.</text>
</comment>
<dbReference type="SMART" id="SM01419">
    <property type="entry name" value="Thiol-ester_cl"/>
    <property type="match status" value="1"/>
</dbReference>
<evidence type="ECO:0000313" key="6">
    <source>
        <dbReference type="EMBL" id="GGB04624.1"/>
    </source>
</evidence>
<dbReference type="SMART" id="SM01360">
    <property type="entry name" value="A2M"/>
    <property type="match status" value="1"/>
</dbReference>
<dbReference type="Pfam" id="PF01835">
    <property type="entry name" value="MG2"/>
    <property type="match status" value="1"/>
</dbReference>
<dbReference type="GO" id="GO:0004866">
    <property type="term" value="F:endopeptidase inhibitor activity"/>
    <property type="evidence" value="ECO:0007669"/>
    <property type="project" value="InterPro"/>
</dbReference>
<dbReference type="InterPro" id="IPR011626">
    <property type="entry name" value="Alpha-macroglobulin_TED"/>
</dbReference>
<dbReference type="InterPro" id="IPR041462">
    <property type="entry name" value="Bact_A2M_MG6"/>
</dbReference>
<dbReference type="Gene3D" id="2.60.40.1930">
    <property type="match status" value="1"/>
</dbReference>